<dbReference type="EMBL" id="BMMZ01000018">
    <property type="protein sequence ID" value="GGL82211.1"/>
    <property type="molecule type" value="Genomic_DNA"/>
</dbReference>
<proteinExistence type="inferred from homology"/>
<dbReference type="Gene3D" id="3.30.1120.10">
    <property type="match status" value="1"/>
</dbReference>
<comment type="caution">
    <text evidence="4">The sequence shown here is derived from an EMBL/GenBank/DDBJ whole genome shotgun (WGS) entry which is preliminary data.</text>
</comment>
<dbReference type="GO" id="GO:0004065">
    <property type="term" value="F:arylsulfatase activity"/>
    <property type="evidence" value="ECO:0007669"/>
    <property type="project" value="TreeGrafter"/>
</dbReference>
<dbReference type="CDD" id="cd16025">
    <property type="entry name" value="PAS_like"/>
    <property type="match status" value="1"/>
</dbReference>
<dbReference type="RefSeq" id="WP_229670549.1">
    <property type="nucleotide sequence ID" value="NZ_BMMZ01000018.1"/>
</dbReference>
<reference evidence="4" key="1">
    <citation type="journal article" date="2014" name="Int. J. Syst. Evol. Microbiol.">
        <title>Complete genome sequence of Corynebacterium casei LMG S-19264T (=DSM 44701T), isolated from a smear-ripened cheese.</title>
        <authorList>
            <consortium name="US DOE Joint Genome Institute (JGI-PGF)"/>
            <person name="Walter F."/>
            <person name="Albersmeier A."/>
            <person name="Kalinowski J."/>
            <person name="Ruckert C."/>
        </authorList>
    </citation>
    <scope>NUCLEOTIDE SEQUENCE</scope>
    <source>
        <strain evidence="4">CGMCC 4.7306</strain>
    </source>
</reference>
<organism evidence="4 5">
    <name type="scientific">Microlunatus endophyticus</name>
    <dbReference type="NCBI Taxonomy" id="1716077"/>
    <lineage>
        <taxon>Bacteria</taxon>
        <taxon>Bacillati</taxon>
        <taxon>Actinomycetota</taxon>
        <taxon>Actinomycetes</taxon>
        <taxon>Propionibacteriales</taxon>
        <taxon>Propionibacteriaceae</taxon>
        <taxon>Microlunatus</taxon>
    </lineage>
</organism>
<dbReference type="PANTHER" id="PTHR42693:SF53">
    <property type="entry name" value="ENDO-4-O-SULFATASE"/>
    <property type="match status" value="1"/>
</dbReference>
<evidence type="ECO:0000313" key="5">
    <source>
        <dbReference type="Proteomes" id="UP000613840"/>
    </source>
</evidence>
<dbReference type="Proteomes" id="UP000613840">
    <property type="component" value="Unassembled WGS sequence"/>
</dbReference>
<evidence type="ECO:0000313" key="4">
    <source>
        <dbReference type="EMBL" id="GGL82211.1"/>
    </source>
</evidence>
<accession>A0A917SJT1</accession>
<sequence length="547" mass="60692">MNSRPNVVLIMADDMGYSDIGCYGSEIRTPNLDALAAGGVRMSQFYNTARCSPARASLLTGLHPHQTGIGILTDDDGPVGYPGTINNRCVTIAEVLRDHGYATAMRGKWHLTGQVHEPNHAWPTRRGFDDFYGILTGASSYFDPSTLHRGEAPEPFTEDRYFTTVLGQEAAAFIDGQSVDQPFFLYLPFTAPHWPLHAPQDVVDSYRGVFDAGWDELRARRYRRLVESGLISGEWALSDRDDEVVAWADAGDHDWQARRMEVYAAQVELLDAAIGEVVQALRRTGRLDNTLIMFLSDNGGCSEEMPPGWVDDLPSVPVHMVATTRDGGPIKRGNAPAIVPGGPETYSSYGKPWANLSNTPFREYKHWVHEGGIATPFIAHWPDGRLTAGIDHDPHQLPDVLATVLEATGAGYPASFPGRDLLPPEGRSMLGSWRGTPTGDHRLFFEHEGNAAIRDGRWKLVRKFGRDWELYDLDRDRTELHDLSDQQPERVAALVAQWQDWADRCGVRPRGPIVASFDPPDPNALVVGSYRSSWDQRSQPPSLSGRE</sequence>
<name>A0A917SJT1_9ACTN</name>
<keyword evidence="5" id="KW-1185">Reference proteome</keyword>
<dbReference type="AlphaFoldDB" id="A0A917SJT1"/>
<gene>
    <name evidence="4" type="ORF">GCM10011575_45560</name>
</gene>
<dbReference type="Gene3D" id="3.40.720.10">
    <property type="entry name" value="Alkaline Phosphatase, subunit A"/>
    <property type="match status" value="1"/>
</dbReference>
<dbReference type="InterPro" id="IPR050738">
    <property type="entry name" value="Sulfatase"/>
</dbReference>
<dbReference type="SUPFAM" id="SSF53649">
    <property type="entry name" value="Alkaline phosphatase-like"/>
    <property type="match status" value="1"/>
</dbReference>
<keyword evidence="2" id="KW-0378">Hydrolase</keyword>
<evidence type="ECO:0000256" key="1">
    <source>
        <dbReference type="ARBA" id="ARBA00008779"/>
    </source>
</evidence>
<feature type="domain" description="Sulfatase N-terminal" evidence="3">
    <location>
        <begin position="5"/>
        <end position="410"/>
    </location>
</feature>
<dbReference type="PANTHER" id="PTHR42693">
    <property type="entry name" value="ARYLSULFATASE FAMILY MEMBER"/>
    <property type="match status" value="1"/>
</dbReference>
<protein>
    <submittedName>
        <fullName evidence="4">Sulfatase</fullName>
    </submittedName>
</protein>
<evidence type="ECO:0000256" key="2">
    <source>
        <dbReference type="ARBA" id="ARBA00022801"/>
    </source>
</evidence>
<comment type="similarity">
    <text evidence="1">Belongs to the sulfatase family.</text>
</comment>
<dbReference type="InterPro" id="IPR000917">
    <property type="entry name" value="Sulfatase_N"/>
</dbReference>
<dbReference type="Pfam" id="PF00884">
    <property type="entry name" value="Sulfatase"/>
    <property type="match status" value="1"/>
</dbReference>
<reference evidence="4" key="2">
    <citation type="submission" date="2020-09" db="EMBL/GenBank/DDBJ databases">
        <authorList>
            <person name="Sun Q."/>
            <person name="Zhou Y."/>
        </authorList>
    </citation>
    <scope>NUCLEOTIDE SEQUENCE</scope>
    <source>
        <strain evidence="4">CGMCC 4.7306</strain>
    </source>
</reference>
<evidence type="ECO:0000259" key="3">
    <source>
        <dbReference type="Pfam" id="PF00884"/>
    </source>
</evidence>
<dbReference type="InterPro" id="IPR017850">
    <property type="entry name" value="Alkaline_phosphatase_core_sf"/>
</dbReference>